<dbReference type="AlphaFoldDB" id="A0AAD8A897"/>
<dbReference type="GO" id="GO:0000447">
    <property type="term" value="P:endonucleolytic cleavage in ITS1 to separate SSU-rRNA from 5.8S rRNA and LSU-rRNA from tricistronic rRNA transcript (SSU-rRNA, 5.8S rRNA, LSU-rRNA)"/>
    <property type="evidence" value="ECO:0007669"/>
    <property type="project" value="TreeGrafter"/>
</dbReference>
<dbReference type="InterPro" id="IPR011989">
    <property type="entry name" value="ARM-like"/>
</dbReference>
<dbReference type="GO" id="GO:0000472">
    <property type="term" value="P:endonucleolytic cleavage to generate mature 5'-end of SSU-rRNA from (SSU-rRNA, 5.8S rRNA, LSU-rRNA)"/>
    <property type="evidence" value="ECO:0007669"/>
    <property type="project" value="TreeGrafter"/>
</dbReference>
<feature type="signal peptide" evidence="2">
    <location>
        <begin position="1"/>
        <end position="16"/>
    </location>
</feature>
<evidence type="ECO:0000256" key="2">
    <source>
        <dbReference type="SAM" id="SignalP"/>
    </source>
</evidence>
<dbReference type="EMBL" id="JASPKZ010003457">
    <property type="protein sequence ID" value="KAJ9593168.1"/>
    <property type="molecule type" value="Genomic_DNA"/>
</dbReference>
<dbReference type="GO" id="GO:0000480">
    <property type="term" value="P:endonucleolytic cleavage in 5'-ETS of tricistronic rRNA transcript (SSU-rRNA, 5.8S rRNA, LSU-rRNA)"/>
    <property type="evidence" value="ECO:0007669"/>
    <property type="project" value="TreeGrafter"/>
</dbReference>
<keyword evidence="4" id="KW-1185">Reference proteome</keyword>
<dbReference type="GO" id="GO:0005730">
    <property type="term" value="C:nucleolus"/>
    <property type="evidence" value="ECO:0007669"/>
    <property type="project" value="TreeGrafter"/>
</dbReference>
<dbReference type="InterPro" id="IPR016024">
    <property type="entry name" value="ARM-type_fold"/>
</dbReference>
<dbReference type="InterPro" id="IPR040000">
    <property type="entry name" value="NOP9"/>
</dbReference>
<organism evidence="3 4">
    <name type="scientific">Diploptera punctata</name>
    <name type="common">Pacific beetle cockroach</name>
    <dbReference type="NCBI Taxonomy" id="6984"/>
    <lineage>
        <taxon>Eukaryota</taxon>
        <taxon>Metazoa</taxon>
        <taxon>Ecdysozoa</taxon>
        <taxon>Arthropoda</taxon>
        <taxon>Hexapoda</taxon>
        <taxon>Insecta</taxon>
        <taxon>Pterygota</taxon>
        <taxon>Neoptera</taxon>
        <taxon>Polyneoptera</taxon>
        <taxon>Dictyoptera</taxon>
        <taxon>Blattodea</taxon>
        <taxon>Blaberoidea</taxon>
        <taxon>Blaberidae</taxon>
        <taxon>Diplopterinae</taxon>
        <taxon>Diploptera</taxon>
    </lineage>
</organism>
<dbReference type="GO" id="GO:0000056">
    <property type="term" value="P:ribosomal small subunit export from nucleus"/>
    <property type="evidence" value="ECO:0007669"/>
    <property type="project" value="TreeGrafter"/>
</dbReference>
<proteinExistence type="predicted"/>
<evidence type="ECO:0000313" key="3">
    <source>
        <dbReference type="EMBL" id="KAJ9593168.1"/>
    </source>
</evidence>
<evidence type="ECO:0000313" key="4">
    <source>
        <dbReference type="Proteomes" id="UP001233999"/>
    </source>
</evidence>
<protein>
    <recommendedName>
        <fullName evidence="5">Nucleolar protein 9</fullName>
    </recommendedName>
</protein>
<dbReference type="SMART" id="SM00025">
    <property type="entry name" value="Pumilio"/>
    <property type="match status" value="5"/>
</dbReference>
<dbReference type="PANTHER" id="PTHR13102">
    <property type="entry name" value="NUCLEOLAR PROTEIN 9"/>
    <property type="match status" value="1"/>
</dbReference>
<reference evidence="3" key="1">
    <citation type="journal article" date="2023" name="IScience">
        <title>Live-bearing cockroach genome reveals convergent evolutionary mechanisms linked to viviparity in insects and beyond.</title>
        <authorList>
            <person name="Fouks B."/>
            <person name="Harrison M.C."/>
            <person name="Mikhailova A.A."/>
            <person name="Marchal E."/>
            <person name="English S."/>
            <person name="Carruthers M."/>
            <person name="Jennings E.C."/>
            <person name="Chiamaka E.L."/>
            <person name="Frigard R.A."/>
            <person name="Pippel M."/>
            <person name="Attardo G.M."/>
            <person name="Benoit J.B."/>
            <person name="Bornberg-Bauer E."/>
            <person name="Tobe S.S."/>
        </authorList>
    </citation>
    <scope>NUCLEOTIDE SEQUENCE</scope>
    <source>
        <strain evidence="3">Stay&amp;Tobe</strain>
    </source>
</reference>
<dbReference type="SUPFAM" id="SSF48371">
    <property type="entry name" value="ARM repeat"/>
    <property type="match status" value="1"/>
</dbReference>
<gene>
    <name evidence="3" type="ORF">L9F63_015265</name>
</gene>
<feature type="chain" id="PRO_5042294285" description="Nucleolar protein 9" evidence="2">
    <location>
        <begin position="17"/>
        <end position="552"/>
    </location>
</feature>
<dbReference type="GO" id="GO:0030688">
    <property type="term" value="C:preribosome, small subunit precursor"/>
    <property type="evidence" value="ECO:0007669"/>
    <property type="project" value="TreeGrafter"/>
</dbReference>
<reference evidence="3" key="2">
    <citation type="submission" date="2023-05" db="EMBL/GenBank/DDBJ databases">
        <authorList>
            <person name="Fouks B."/>
        </authorList>
    </citation>
    <scope>NUCLEOTIDE SEQUENCE</scope>
    <source>
        <strain evidence="3">Stay&amp;Tobe</strain>
        <tissue evidence="3">Testes</tissue>
    </source>
</reference>
<dbReference type="PANTHER" id="PTHR13102:SF0">
    <property type="entry name" value="NUCLEOLAR PROTEIN 9"/>
    <property type="match status" value="1"/>
</dbReference>
<keyword evidence="2" id="KW-0732">Signal</keyword>
<dbReference type="GO" id="GO:0030686">
    <property type="term" value="C:90S preribosome"/>
    <property type="evidence" value="ECO:0007669"/>
    <property type="project" value="TreeGrafter"/>
</dbReference>
<dbReference type="Gene3D" id="1.25.10.10">
    <property type="entry name" value="Leucine-rich Repeat Variant"/>
    <property type="match status" value="2"/>
</dbReference>
<evidence type="ECO:0008006" key="5">
    <source>
        <dbReference type="Google" id="ProtNLM"/>
    </source>
</evidence>
<name>A0AAD8A897_DIPPU</name>
<sequence length="552" mass="62774">MFSLIIAVIFINNVFDETVDKEIDYSSNQVASSVLERLLPQATDIVIERFMKAFDKNLRPICSDPYASHVLQMLLLCAAQRVKVSDVKQEDEVPLEFESWILKIGHFVLNNLEEFVWDTYANHVIRTVVECLGGISSLTSGTNCKNQSTHAQTKIKIPENSRKVPTSYTTLLKEFFLRLSSWPQFPDLAYDNLTSGLLQSLLIAIKTIDEKLTKKFITKLLDDCFTYGKEEIIEEDIEDKTKKTDEPEILAVFENTAATHLLETAITVASLKSLTQIYARCFINQLAVLSKRKSSNFAVQRLLEHCSQKEEYEQMYNEIECHLEDILLSGNTGVIVSLAEGCKRHLTKQGNFQQSLMKALHCFEPSERQSQFAVLTLCLRTHEQQVDSEKLYVQLHGSLILQILLNFSKPIKVVNGVLEMNSSDLKTVLMDPKGCHVMDAFMKSTFVGEKSRDKMIKTLQGMYVALACSKHGSRSVDAVWEISSLKHKSIIMDELSAKEPILNSDQYGSILASKYALSLYKHRKEEWKDKLGKENRTKKLFADIIQKADKKT</sequence>
<evidence type="ECO:0000256" key="1">
    <source>
        <dbReference type="ARBA" id="ARBA00022737"/>
    </source>
</evidence>
<comment type="caution">
    <text evidence="3">The sequence shown here is derived from an EMBL/GenBank/DDBJ whole genome shotgun (WGS) entry which is preliminary data.</text>
</comment>
<accession>A0AAD8A897</accession>
<dbReference type="Proteomes" id="UP001233999">
    <property type="component" value="Unassembled WGS sequence"/>
</dbReference>
<dbReference type="Pfam" id="PF22493">
    <property type="entry name" value="PUF_NOP9"/>
    <property type="match status" value="1"/>
</dbReference>
<dbReference type="InterPro" id="IPR001313">
    <property type="entry name" value="Pumilio_RNA-bd_rpt"/>
</dbReference>
<keyword evidence="1" id="KW-0677">Repeat</keyword>
<dbReference type="GO" id="GO:0003723">
    <property type="term" value="F:RNA binding"/>
    <property type="evidence" value="ECO:0007669"/>
    <property type="project" value="InterPro"/>
</dbReference>